<reference evidence="4" key="1">
    <citation type="journal article" date="2006" name="PLoS Biol.">
        <title>Macronuclear genome sequence of the ciliate Tetrahymena thermophila, a model eukaryote.</title>
        <authorList>
            <person name="Eisen J.A."/>
            <person name="Coyne R.S."/>
            <person name="Wu M."/>
            <person name="Wu D."/>
            <person name="Thiagarajan M."/>
            <person name="Wortman J.R."/>
            <person name="Badger J.H."/>
            <person name="Ren Q."/>
            <person name="Amedeo P."/>
            <person name="Jones K.M."/>
            <person name="Tallon L.J."/>
            <person name="Delcher A.L."/>
            <person name="Salzberg S.L."/>
            <person name="Silva J.C."/>
            <person name="Haas B.J."/>
            <person name="Majoros W.H."/>
            <person name="Farzad M."/>
            <person name="Carlton J.M."/>
            <person name="Smith R.K. Jr."/>
            <person name="Garg J."/>
            <person name="Pearlman R.E."/>
            <person name="Karrer K.M."/>
            <person name="Sun L."/>
            <person name="Manning G."/>
            <person name="Elde N.C."/>
            <person name="Turkewitz A.P."/>
            <person name="Asai D.J."/>
            <person name="Wilkes D.E."/>
            <person name="Wang Y."/>
            <person name="Cai H."/>
            <person name="Collins K."/>
            <person name="Stewart B.A."/>
            <person name="Lee S.R."/>
            <person name="Wilamowska K."/>
            <person name="Weinberg Z."/>
            <person name="Ruzzo W.L."/>
            <person name="Wloga D."/>
            <person name="Gaertig J."/>
            <person name="Frankel J."/>
            <person name="Tsao C.-C."/>
            <person name="Gorovsky M.A."/>
            <person name="Keeling P.J."/>
            <person name="Waller R.F."/>
            <person name="Patron N.J."/>
            <person name="Cherry J.M."/>
            <person name="Stover N.A."/>
            <person name="Krieger C.J."/>
            <person name="del Toro C."/>
            <person name="Ryder H.F."/>
            <person name="Williamson S.C."/>
            <person name="Barbeau R.A."/>
            <person name="Hamilton E.P."/>
            <person name="Orias E."/>
        </authorList>
    </citation>
    <scope>NUCLEOTIDE SEQUENCE [LARGE SCALE GENOMIC DNA]</scope>
    <source>
        <strain evidence="4">SB210</strain>
    </source>
</reference>
<evidence type="ECO:0000256" key="1">
    <source>
        <dbReference type="SAM" id="Coils"/>
    </source>
</evidence>
<keyword evidence="1" id="KW-0175">Coiled coil</keyword>
<dbReference type="Proteomes" id="UP000009168">
    <property type="component" value="Unassembled WGS sequence"/>
</dbReference>
<name>I7MLK7_TETTS</name>
<feature type="transmembrane region" description="Helical" evidence="2">
    <location>
        <begin position="38"/>
        <end position="59"/>
    </location>
</feature>
<protein>
    <submittedName>
        <fullName evidence="3">Transmembrane protein, putative</fullName>
    </submittedName>
</protein>
<keyword evidence="2 3" id="KW-0812">Transmembrane</keyword>
<gene>
    <name evidence="3" type="ORF">TTHERM_00578510</name>
</gene>
<dbReference type="GeneID" id="7838915"/>
<keyword evidence="2" id="KW-1133">Transmembrane helix</keyword>
<evidence type="ECO:0000313" key="4">
    <source>
        <dbReference type="Proteomes" id="UP000009168"/>
    </source>
</evidence>
<dbReference type="EMBL" id="GG662527">
    <property type="protein sequence ID" value="EAS02607.4"/>
    <property type="molecule type" value="Genomic_DNA"/>
</dbReference>
<accession>I7MLK7</accession>
<proteinExistence type="predicted"/>
<feature type="coiled-coil region" evidence="1">
    <location>
        <begin position="74"/>
        <end position="102"/>
    </location>
</feature>
<organism evidence="3 4">
    <name type="scientific">Tetrahymena thermophila (strain SB210)</name>
    <dbReference type="NCBI Taxonomy" id="312017"/>
    <lineage>
        <taxon>Eukaryota</taxon>
        <taxon>Sar</taxon>
        <taxon>Alveolata</taxon>
        <taxon>Ciliophora</taxon>
        <taxon>Intramacronucleata</taxon>
        <taxon>Oligohymenophorea</taxon>
        <taxon>Hymenostomatida</taxon>
        <taxon>Tetrahymenina</taxon>
        <taxon>Tetrahymenidae</taxon>
        <taxon>Tetrahymena</taxon>
    </lineage>
</organism>
<dbReference type="AlphaFoldDB" id="I7MLK7"/>
<keyword evidence="2" id="KW-0472">Membrane</keyword>
<dbReference type="KEGG" id="tet:TTHERM_00578510"/>
<dbReference type="RefSeq" id="XP_001022852.4">
    <property type="nucleotide sequence ID" value="XM_001022852.4"/>
</dbReference>
<keyword evidence="4" id="KW-1185">Reference proteome</keyword>
<sequence>MTNMDYKHMIQLNFIKFSKQQNLVKKILQNLVQKCDKILIRYIGFFLIILKDLACYLFILQQILKRKFKFQFQKEVSKKNFLEKEEQIIQMEEEEIIQFRRVKCCMCDQIHFQCYICFSRKINVVCDYVLKTQNINYCKRCETYNLFCQNLIQNNICFISLQNLFQIYYDNMVGNQAQQMQNEFCYQTYQENQIQQQYYPQDLYQQQQYKQLQTENILQITKENNQNFVQQNSEIYKNIEEQDTILDEEINADQQSTTNQVLQPDDLDESFILSSISLVGAIGDVNQNQNQNNLEEWNNYFDFNNLSFMKNENSLHDEMNRLQFEIQIDLSQLNITQS</sequence>
<dbReference type="InParanoid" id="I7MLK7"/>
<evidence type="ECO:0000256" key="2">
    <source>
        <dbReference type="SAM" id="Phobius"/>
    </source>
</evidence>
<evidence type="ECO:0000313" key="3">
    <source>
        <dbReference type="EMBL" id="EAS02607.4"/>
    </source>
</evidence>